<dbReference type="SUPFAM" id="SSF102588">
    <property type="entry name" value="LmbE-like"/>
    <property type="match status" value="1"/>
</dbReference>
<dbReference type="Pfam" id="PF05401">
    <property type="entry name" value="NodS"/>
    <property type="match status" value="1"/>
</dbReference>
<proteinExistence type="predicted"/>
<protein>
    <submittedName>
        <fullName evidence="1">Trans-aconitate 2-methyltransferase</fullName>
        <ecNumber evidence="1">2.1.1.144</ecNumber>
    </submittedName>
</protein>
<dbReference type="GO" id="GO:0032259">
    <property type="term" value="P:methylation"/>
    <property type="evidence" value="ECO:0007669"/>
    <property type="project" value="UniProtKB-KW"/>
</dbReference>
<dbReference type="Gene3D" id="3.40.50.10320">
    <property type="entry name" value="LmbE-like"/>
    <property type="match status" value="1"/>
</dbReference>
<dbReference type="Proteomes" id="UP000837803">
    <property type="component" value="Unassembled WGS sequence"/>
</dbReference>
<reference evidence="1" key="1">
    <citation type="submission" date="2021-12" db="EMBL/GenBank/DDBJ databases">
        <authorList>
            <person name="Rodrigo-Torres L."/>
            <person name="Arahal R. D."/>
            <person name="Lucena T."/>
        </authorList>
    </citation>
    <scope>NUCLEOTIDE SEQUENCE</scope>
    <source>
        <strain evidence="1">CECT 8419</strain>
    </source>
</reference>
<dbReference type="InterPro" id="IPR003737">
    <property type="entry name" value="GlcNAc_PI_deacetylase-related"/>
</dbReference>
<gene>
    <name evidence="1" type="primary">tam</name>
    <name evidence="1" type="ORF">LEM8419_00725</name>
</gene>
<keyword evidence="1" id="KW-0489">Methyltransferase</keyword>
<keyword evidence="2" id="KW-1185">Reference proteome</keyword>
<dbReference type="Pfam" id="PF02585">
    <property type="entry name" value="PIG-L"/>
    <property type="match status" value="1"/>
</dbReference>
<comment type="caution">
    <text evidence="1">The sequence shown here is derived from an EMBL/GenBank/DDBJ whole genome shotgun (WGS) entry which is preliminary data.</text>
</comment>
<dbReference type="PANTHER" id="PTHR12993">
    <property type="entry name" value="N-ACETYLGLUCOSAMINYL-PHOSPHATIDYLINOSITOL DE-N-ACETYLASE-RELATED"/>
    <property type="match status" value="1"/>
</dbReference>
<dbReference type="InterPro" id="IPR024078">
    <property type="entry name" value="LmbE-like_dom_sf"/>
</dbReference>
<dbReference type="EMBL" id="CAKLPZ010000001">
    <property type="protein sequence ID" value="CAH0999426.1"/>
    <property type="molecule type" value="Genomic_DNA"/>
</dbReference>
<dbReference type="InterPro" id="IPR008715">
    <property type="entry name" value="SAM-MeTfrase_NodS-like"/>
</dbReference>
<sequence length="459" mass="51789">MTLPPTDPTLVAARKAALRTDAPVHPVGDLQAWQSTVVFAPHADDESLGCGGLIALLTDRGQRVRVVFVSNGAMSHANSRKYSYNARAELREREALAACAILGVPEQDVHFMRLPDGAVPRQWHPDFGDIVTGLTDQLNAWQADTLVVPWRRDPHDDHRATWEICRAAADRYRPGVRWIEYPVWMWEATNVVDLPRPEEMVVWQLAVAEQQERKQRAIHAHASQYAGLIDDDPTGFQLQENMLDHFRHPTEVFFEDATKRHRTLTDAYFDTVYANSEDPWNFATSPYERKKYAASLAALPEARYASGLEIGCSIGVLTSLLAQRCDRLLAVDISEAALERARARLAGEVHVSFRRMTLPEEFPDRHFDLVVLSEVGYYWSYGDLDRAIERIGRALNPGGTLLLVHYTPYVPDYPLTGDEVHEAFADQLPDFYAIRSERADRYRLDVWKRKGGAAGASNG</sequence>
<name>A0ABN8EZP7_9BACT</name>
<evidence type="ECO:0000313" key="1">
    <source>
        <dbReference type="EMBL" id="CAH0999426.1"/>
    </source>
</evidence>
<organism evidence="1 2">
    <name type="scientific">Neolewinella maritima</name>
    <dbReference type="NCBI Taxonomy" id="1383882"/>
    <lineage>
        <taxon>Bacteria</taxon>
        <taxon>Pseudomonadati</taxon>
        <taxon>Bacteroidota</taxon>
        <taxon>Saprospiria</taxon>
        <taxon>Saprospirales</taxon>
        <taxon>Lewinellaceae</taxon>
        <taxon>Neolewinella</taxon>
    </lineage>
</organism>
<dbReference type="SUPFAM" id="SSF53335">
    <property type="entry name" value="S-adenosyl-L-methionine-dependent methyltransferases"/>
    <property type="match status" value="1"/>
</dbReference>
<dbReference type="EC" id="2.1.1.144" evidence="1"/>
<accession>A0ABN8EZP7</accession>
<dbReference type="PANTHER" id="PTHR12993:SF29">
    <property type="entry name" value="BLR3841 PROTEIN"/>
    <property type="match status" value="1"/>
</dbReference>
<evidence type="ECO:0000313" key="2">
    <source>
        <dbReference type="Proteomes" id="UP000837803"/>
    </source>
</evidence>
<dbReference type="CDD" id="cd02440">
    <property type="entry name" value="AdoMet_MTases"/>
    <property type="match status" value="1"/>
</dbReference>
<dbReference type="RefSeq" id="WP_238749610.1">
    <property type="nucleotide sequence ID" value="NZ_CAKLPZ010000001.1"/>
</dbReference>
<keyword evidence="1" id="KW-0808">Transferase</keyword>
<dbReference type="InterPro" id="IPR029063">
    <property type="entry name" value="SAM-dependent_MTases_sf"/>
</dbReference>
<dbReference type="GO" id="GO:0030798">
    <property type="term" value="F:trans-aconitate 2-methyltransferase activity"/>
    <property type="evidence" value="ECO:0007669"/>
    <property type="project" value="UniProtKB-EC"/>
</dbReference>
<dbReference type="Gene3D" id="3.40.50.150">
    <property type="entry name" value="Vaccinia Virus protein VP39"/>
    <property type="match status" value="1"/>
</dbReference>